<sequence>MVITFKNTVLRLVHLLYFSGGLADEAKSYLRILDQIISNTNDELQETFQVFITNMVSRRIKLSVSRPVLNEVVSRLANLPDRVAFDLCKFALVRLQPRIICFEEHVCGILQHIGTIMERFHMYRQAAETLLTVPLERGHRRYAAEYKFDTYVRIARLFLEAGDVRKAEFHIKRASLLQREVSAKTKIISYKENYASILDHARKFIEAARRYVELSAISNMCMSFLRKAFICIALSATGEQRSHILFLLLKDKRTRILPGSALIGKLYYNVIIKPSDLKDFKAILQPHHKITTSDGRTLLERAINEHNLISVSKIYNDISFEQLASLVERTPTYVQIVAAELIRNGRIPAVIDQIRDSLVFEYQREASPVDMEIQFLCNQLNSVFNKIAIANPAWFAKVETAITKESDKKC</sequence>
<dbReference type="GO" id="GO:0005829">
    <property type="term" value="C:cytosol"/>
    <property type="evidence" value="ECO:0007669"/>
    <property type="project" value="TreeGrafter"/>
</dbReference>
<evidence type="ECO:0000256" key="5">
    <source>
        <dbReference type="ARBA" id="ARBA00022490"/>
    </source>
</evidence>
<evidence type="ECO:0000256" key="6">
    <source>
        <dbReference type="ARBA" id="ARBA00022790"/>
    </source>
</evidence>
<comment type="subcellular location">
    <subcellularLocation>
        <location evidence="2">Cytoplasm</location>
    </subcellularLocation>
    <subcellularLocation>
        <location evidence="1">Nucleus</location>
    </subcellularLocation>
</comment>
<evidence type="ECO:0000256" key="3">
    <source>
        <dbReference type="ARBA" id="ARBA00010417"/>
    </source>
</evidence>
<proteinExistence type="inferred from homology"/>
<gene>
    <name evidence="11" type="primary">LOC119632381</name>
</gene>
<dbReference type="Gene3D" id="1.10.10.10">
    <property type="entry name" value="Winged helix-like DNA-binding domain superfamily/Winged helix DNA-binding domain"/>
    <property type="match status" value="1"/>
</dbReference>
<dbReference type="GeneID" id="119632381"/>
<dbReference type="RefSeq" id="XP_037881200.1">
    <property type="nucleotide sequence ID" value="XM_038025272.1"/>
</dbReference>
<evidence type="ECO:0000256" key="7">
    <source>
        <dbReference type="ARBA" id="ARBA00023242"/>
    </source>
</evidence>
<keyword evidence="7" id="KW-0539">Nucleus</keyword>
<dbReference type="InterPro" id="IPR036388">
    <property type="entry name" value="WH-like_DNA-bd_sf"/>
</dbReference>
<evidence type="ECO:0000256" key="1">
    <source>
        <dbReference type="ARBA" id="ARBA00004123"/>
    </source>
</evidence>
<dbReference type="KEGG" id="gfs:119632381"/>
<dbReference type="PROSITE" id="PS50250">
    <property type="entry name" value="PCI"/>
    <property type="match status" value="1"/>
</dbReference>
<organism evidence="10 11">
    <name type="scientific">Glossina fuscipes</name>
    <dbReference type="NCBI Taxonomy" id="7396"/>
    <lineage>
        <taxon>Eukaryota</taxon>
        <taxon>Metazoa</taxon>
        <taxon>Ecdysozoa</taxon>
        <taxon>Arthropoda</taxon>
        <taxon>Hexapoda</taxon>
        <taxon>Insecta</taxon>
        <taxon>Pterygota</taxon>
        <taxon>Neoptera</taxon>
        <taxon>Endopterygota</taxon>
        <taxon>Diptera</taxon>
        <taxon>Brachycera</taxon>
        <taxon>Muscomorpha</taxon>
        <taxon>Hippoboscoidea</taxon>
        <taxon>Glossinidae</taxon>
        <taxon>Glossina</taxon>
    </lineage>
</organism>
<dbReference type="InterPro" id="IPR040134">
    <property type="entry name" value="PSMD12/CSN4"/>
</dbReference>
<dbReference type="InterPro" id="IPR054559">
    <property type="entry name" value="PSMD12-CSN4-like_N"/>
</dbReference>
<keyword evidence="5" id="KW-0963">Cytoplasm</keyword>
<accession>A0A8U0W7U5</accession>
<evidence type="ECO:0000313" key="11">
    <source>
        <dbReference type="RefSeq" id="XP_037881200.1"/>
    </source>
</evidence>
<keyword evidence="10" id="KW-1185">Reference proteome</keyword>
<dbReference type="Proteomes" id="UP000092443">
    <property type="component" value="Unplaced"/>
</dbReference>
<evidence type="ECO:0000259" key="9">
    <source>
        <dbReference type="PROSITE" id="PS50250"/>
    </source>
</evidence>
<feature type="chain" id="PRO_5035755551" description="COP9 signalosome complex subunit 4" evidence="8">
    <location>
        <begin position="24"/>
        <end position="410"/>
    </location>
</feature>
<dbReference type="SUPFAM" id="SSF46785">
    <property type="entry name" value="Winged helix' DNA-binding domain"/>
    <property type="match status" value="1"/>
</dbReference>
<evidence type="ECO:0000256" key="4">
    <source>
        <dbReference type="ARBA" id="ARBA00014881"/>
    </source>
</evidence>
<keyword evidence="6" id="KW-0736">Signalosome</keyword>
<dbReference type="InterPro" id="IPR000717">
    <property type="entry name" value="PCI_dom"/>
</dbReference>
<dbReference type="PANTHER" id="PTHR10855:SF2">
    <property type="entry name" value="COP9 SIGNALOSOME COMPLEX SUBUNIT 4"/>
    <property type="match status" value="1"/>
</dbReference>
<dbReference type="GO" id="GO:0008180">
    <property type="term" value="C:COP9 signalosome"/>
    <property type="evidence" value="ECO:0007669"/>
    <property type="project" value="UniProtKB-KW"/>
</dbReference>
<evidence type="ECO:0000256" key="2">
    <source>
        <dbReference type="ARBA" id="ARBA00004496"/>
    </source>
</evidence>
<feature type="signal peptide" evidence="8">
    <location>
        <begin position="1"/>
        <end position="23"/>
    </location>
</feature>
<evidence type="ECO:0000256" key="8">
    <source>
        <dbReference type="SAM" id="SignalP"/>
    </source>
</evidence>
<keyword evidence="8" id="KW-0732">Signal</keyword>
<dbReference type="AlphaFoldDB" id="A0A8U0W7U5"/>
<evidence type="ECO:0000313" key="10">
    <source>
        <dbReference type="Proteomes" id="UP000092443"/>
    </source>
</evidence>
<dbReference type="PANTHER" id="PTHR10855">
    <property type="entry name" value="26S PROTEASOME NON-ATPASE REGULATORY SUBUNIT 12/COP9 SIGNALOSOME COMPLEX SUBUNIT 4"/>
    <property type="match status" value="1"/>
</dbReference>
<protein>
    <recommendedName>
        <fullName evidence="4">COP9 signalosome complex subunit 4</fullName>
    </recommendedName>
</protein>
<feature type="domain" description="PCI" evidence="9">
    <location>
        <begin position="178"/>
        <end position="365"/>
    </location>
</feature>
<name>A0A8U0W7U5_9MUSC</name>
<reference evidence="11" key="1">
    <citation type="submission" date="2025-08" db="UniProtKB">
        <authorList>
            <consortium name="RefSeq"/>
        </authorList>
    </citation>
    <scope>IDENTIFICATION</scope>
    <source>
        <tissue evidence="11">Whole body pupa</tissue>
    </source>
</reference>
<comment type="similarity">
    <text evidence="3">Belongs to the CSN4 family.</text>
</comment>
<dbReference type="Pfam" id="PF01399">
    <property type="entry name" value="PCI"/>
    <property type="match status" value="1"/>
</dbReference>
<dbReference type="InterPro" id="IPR036390">
    <property type="entry name" value="WH_DNA-bd_sf"/>
</dbReference>
<dbReference type="Pfam" id="PF22241">
    <property type="entry name" value="PSMD12-CSN4_N"/>
    <property type="match status" value="1"/>
</dbReference>